<dbReference type="AlphaFoldDB" id="A0A167X150"/>
<organism evidence="3 4">
    <name type="scientific">Niveomyces insectorum RCEF 264</name>
    <dbReference type="NCBI Taxonomy" id="1081102"/>
    <lineage>
        <taxon>Eukaryota</taxon>
        <taxon>Fungi</taxon>
        <taxon>Dikarya</taxon>
        <taxon>Ascomycota</taxon>
        <taxon>Pezizomycotina</taxon>
        <taxon>Sordariomycetes</taxon>
        <taxon>Hypocreomycetidae</taxon>
        <taxon>Hypocreales</taxon>
        <taxon>Cordycipitaceae</taxon>
        <taxon>Niveomyces</taxon>
    </lineage>
</organism>
<accession>A0A167X150</accession>
<feature type="compositionally biased region" description="Gly residues" evidence="1">
    <location>
        <begin position="119"/>
        <end position="128"/>
    </location>
</feature>
<feature type="compositionally biased region" description="Acidic residues" evidence="1">
    <location>
        <begin position="166"/>
        <end position="182"/>
    </location>
</feature>
<dbReference type="InterPro" id="IPR054505">
    <property type="entry name" value="Myb_DNA-bind_8"/>
</dbReference>
<protein>
    <recommendedName>
        <fullName evidence="2">Myb-like DNA-binding domain-containing protein</fullName>
    </recommendedName>
</protein>
<evidence type="ECO:0000256" key="1">
    <source>
        <dbReference type="SAM" id="MobiDB-lite"/>
    </source>
</evidence>
<gene>
    <name evidence="3" type="ORF">SPI_03053</name>
</gene>
<keyword evidence="4" id="KW-1185">Reference proteome</keyword>
<comment type="caution">
    <text evidence="3">The sequence shown here is derived from an EMBL/GenBank/DDBJ whole genome shotgun (WGS) entry which is preliminary data.</text>
</comment>
<name>A0A167X150_9HYPO</name>
<evidence type="ECO:0000313" key="4">
    <source>
        <dbReference type="Proteomes" id="UP000076874"/>
    </source>
</evidence>
<dbReference type="STRING" id="1081102.A0A167X150"/>
<feature type="compositionally biased region" description="Basic and acidic residues" evidence="1">
    <location>
        <begin position="183"/>
        <end position="217"/>
    </location>
</feature>
<proteinExistence type="predicted"/>
<reference evidence="3 4" key="1">
    <citation type="journal article" date="2016" name="Genome Biol. Evol.">
        <title>Divergent and convergent evolution of fungal pathogenicity.</title>
        <authorList>
            <person name="Shang Y."/>
            <person name="Xiao G."/>
            <person name="Zheng P."/>
            <person name="Cen K."/>
            <person name="Zhan S."/>
            <person name="Wang C."/>
        </authorList>
    </citation>
    <scope>NUCLEOTIDE SEQUENCE [LARGE SCALE GENOMIC DNA]</scope>
    <source>
        <strain evidence="3 4">RCEF 264</strain>
    </source>
</reference>
<sequence length="217" mass="22657">MSANDQVNFLLACIKHNQNGAKIDFEAVAKELSIPTKAAAAKRYERIKKRALTTDLSSSGVDGGGGSQDDGTSTPSTPKRAGRAKGTPTATPASAKRKRAGMAATLNQSAFDGVDESANGGGGGGGGAADEDDSDGDAKKAKLHAMLRPKREHAQKAARAIKLEADADEADELDEEAEEQAEQAERENGKDNVVVKKENGDHAAVKQEQKEAEESSI</sequence>
<dbReference type="Pfam" id="PF22980">
    <property type="entry name" value="Myb_DNA-bind_8"/>
    <property type="match status" value="1"/>
</dbReference>
<evidence type="ECO:0000259" key="2">
    <source>
        <dbReference type="Pfam" id="PF22980"/>
    </source>
</evidence>
<evidence type="ECO:0000313" key="3">
    <source>
        <dbReference type="EMBL" id="OAA64406.1"/>
    </source>
</evidence>
<dbReference type="Proteomes" id="UP000076874">
    <property type="component" value="Unassembled WGS sequence"/>
</dbReference>
<dbReference type="EMBL" id="AZHD01000004">
    <property type="protein sequence ID" value="OAA64406.1"/>
    <property type="molecule type" value="Genomic_DNA"/>
</dbReference>
<dbReference type="OrthoDB" id="5353914at2759"/>
<feature type="region of interest" description="Disordered" evidence="1">
    <location>
        <begin position="50"/>
        <end position="217"/>
    </location>
</feature>
<feature type="compositionally biased region" description="Basic residues" evidence="1">
    <location>
        <begin position="141"/>
        <end position="153"/>
    </location>
</feature>
<feature type="domain" description="Myb-like DNA-binding" evidence="2">
    <location>
        <begin position="4"/>
        <end position="50"/>
    </location>
</feature>